<dbReference type="Pfam" id="PF13472">
    <property type="entry name" value="Lipase_GDSL_2"/>
    <property type="match status" value="1"/>
</dbReference>
<dbReference type="HOGENOM" id="CLU_1281425_0_0_7"/>
<dbReference type="STRING" id="502025.Hoch_2205"/>
<dbReference type="SUPFAM" id="SSF52266">
    <property type="entry name" value="SGNH hydrolase"/>
    <property type="match status" value="1"/>
</dbReference>
<dbReference type="InterPro" id="IPR013830">
    <property type="entry name" value="SGNH_hydro"/>
</dbReference>
<gene>
    <name evidence="2" type="ordered locus">Hoch_2205</name>
</gene>
<evidence type="ECO:0000313" key="3">
    <source>
        <dbReference type="Proteomes" id="UP000001880"/>
    </source>
</evidence>
<dbReference type="InterPro" id="IPR036514">
    <property type="entry name" value="SGNH_hydro_sf"/>
</dbReference>
<organism evidence="2 3">
    <name type="scientific">Haliangium ochraceum (strain DSM 14365 / JCM 11303 / SMP-2)</name>
    <dbReference type="NCBI Taxonomy" id="502025"/>
    <lineage>
        <taxon>Bacteria</taxon>
        <taxon>Pseudomonadati</taxon>
        <taxon>Myxococcota</taxon>
        <taxon>Polyangia</taxon>
        <taxon>Haliangiales</taxon>
        <taxon>Kofleriaceae</taxon>
        <taxon>Haliangium</taxon>
    </lineage>
</organism>
<dbReference type="GO" id="GO:0016788">
    <property type="term" value="F:hydrolase activity, acting on ester bonds"/>
    <property type="evidence" value="ECO:0007669"/>
    <property type="project" value="UniProtKB-ARBA"/>
</dbReference>
<sequence length="241" mass="25542">MPGRTALLLYLLLVHLALAALLLWPGLALRVHQRVGAAEPPQRVFAERLRRHHQRLLANVAPGAVLFLGSSSIQGLDVGAVAERAVNLGIGGDTVPGLSARWPQRVAREARALVVAVGFNDLRDAPAERVAGSFAALLARAPSEVPLVISGPQPLAPALAAERPELSARIAELNRHYQRLCAARARCRYLDTPAVLAACPGGAVHEPDGVHLSARGYACWTSALRRALHALEVTGVRVAGD</sequence>
<dbReference type="RefSeq" id="WP_012827358.1">
    <property type="nucleotide sequence ID" value="NC_013440.1"/>
</dbReference>
<dbReference type="Proteomes" id="UP000001880">
    <property type="component" value="Chromosome"/>
</dbReference>
<evidence type="ECO:0000259" key="1">
    <source>
        <dbReference type="Pfam" id="PF13472"/>
    </source>
</evidence>
<dbReference type="AlphaFoldDB" id="D0LH28"/>
<keyword evidence="3" id="KW-1185">Reference proteome</keyword>
<dbReference type="eggNOG" id="COG2755">
    <property type="taxonomic scope" value="Bacteria"/>
</dbReference>
<protein>
    <submittedName>
        <fullName evidence="2">Lipolytic protein G-D-S-L family</fullName>
    </submittedName>
</protein>
<name>D0LH28_HALO1</name>
<dbReference type="EMBL" id="CP001804">
    <property type="protein sequence ID" value="ACY14750.1"/>
    <property type="molecule type" value="Genomic_DNA"/>
</dbReference>
<evidence type="ECO:0000313" key="2">
    <source>
        <dbReference type="EMBL" id="ACY14750.1"/>
    </source>
</evidence>
<dbReference type="OrthoDB" id="5624617at2"/>
<reference evidence="2 3" key="1">
    <citation type="journal article" date="2010" name="Stand. Genomic Sci.">
        <title>Complete genome sequence of Haliangium ochraceum type strain (SMP-2).</title>
        <authorList>
            <consortium name="US DOE Joint Genome Institute (JGI-PGF)"/>
            <person name="Ivanova N."/>
            <person name="Daum C."/>
            <person name="Lang E."/>
            <person name="Abt B."/>
            <person name="Kopitz M."/>
            <person name="Saunders E."/>
            <person name="Lapidus A."/>
            <person name="Lucas S."/>
            <person name="Glavina Del Rio T."/>
            <person name="Nolan M."/>
            <person name="Tice H."/>
            <person name="Copeland A."/>
            <person name="Cheng J.F."/>
            <person name="Chen F."/>
            <person name="Bruce D."/>
            <person name="Goodwin L."/>
            <person name="Pitluck S."/>
            <person name="Mavromatis K."/>
            <person name="Pati A."/>
            <person name="Mikhailova N."/>
            <person name="Chen A."/>
            <person name="Palaniappan K."/>
            <person name="Land M."/>
            <person name="Hauser L."/>
            <person name="Chang Y.J."/>
            <person name="Jeffries C.D."/>
            <person name="Detter J.C."/>
            <person name="Brettin T."/>
            <person name="Rohde M."/>
            <person name="Goker M."/>
            <person name="Bristow J."/>
            <person name="Markowitz V."/>
            <person name="Eisen J.A."/>
            <person name="Hugenholtz P."/>
            <person name="Kyrpides N.C."/>
            <person name="Klenk H.P."/>
        </authorList>
    </citation>
    <scope>NUCLEOTIDE SEQUENCE [LARGE SCALE GENOMIC DNA]</scope>
    <source>
        <strain evidence="3">DSM 14365 / CIP 107738 / JCM 11303 / AJ 13395 / SMP-2</strain>
    </source>
</reference>
<accession>D0LH28</accession>
<dbReference type="Gene3D" id="3.40.50.1110">
    <property type="entry name" value="SGNH hydrolase"/>
    <property type="match status" value="1"/>
</dbReference>
<dbReference type="KEGG" id="hoh:Hoch_2205"/>
<proteinExistence type="predicted"/>
<feature type="domain" description="SGNH hydrolase-type esterase" evidence="1">
    <location>
        <begin position="85"/>
        <end position="218"/>
    </location>
</feature>